<name>A0A8M9PKD7_DANRE</name>
<keyword evidence="5 8" id="KW-0732">Signal</keyword>
<evidence type="ECO:0000256" key="8">
    <source>
        <dbReference type="SAM" id="SignalP"/>
    </source>
</evidence>
<dbReference type="RefSeq" id="XP_021322721.1">
    <property type="nucleotide sequence ID" value="XM_021467046.3"/>
</dbReference>
<dbReference type="InterPro" id="IPR050918">
    <property type="entry name" value="CNF-like_PLA2_Inhibitor"/>
</dbReference>
<dbReference type="SMART" id="SM00134">
    <property type="entry name" value="LU"/>
    <property type="match status" value="2"/>
</dbReference>
<dbReference type="Pfam" id="PF00087">
    <property type="entry name" value="Toxin_TOLIP"/>
    <property type="match status" value="1"/>
</dbReference>
<dbReference type="SUPFAM" id="SSF57302">
    <property type="entry name" value="Snake toxin-like"/>
    <property type="match status" value="2"/>
</dbReference>
<dbReference type="PANTHER" id="PTHR20914:SF24">
    <property type="entry name" value="LYMPHOCYTE ANTIGEN 6 FAMILY MEMBER M2-RELATED"/>
    <property type="match status" value="1"/>
</dbReference>
<keyword evidence="11" id="KW-0675">Receptor</keyword>
<keyword evidence="10" id="KW-1185">Reference proteome</keyword>
<evidence type="ECO:0000256" key="5">
    <source>
        <dbReference type="ARBA" id="ARBA00022729"/>
    </source>
</evidence>
<dbReference type="PANTHER" id="PTHR20914">
    <property type="entry name" value="LY6/PLAUR DOMAIN-CONTAINING PROTEIN 8"/>
    <property type="match status" value="1"/>
</dbReference>
<dbReference type="Proteomes" id="UP000000437">
    <property type="component" value="Chromosome 21"/>
</dbReference>
<gene>
    <name evidence="11" type="primary">LOC100535423</name>
</gene>
<evidence type="ECO:0000256" key="4">
    <source>
        <dbReference type="ARBA" id="ARBA00022525"/>
    </source>
</evidence>
<keyword evidence="7" id="KW-0325">Glycoprotein</keyword>
<feature type="signal peptide" evidence="8">
    <location>
        <begin position="1"/>
        <end position="17"/>
    </location>
</feature>
<dbReference type="GeneID" id="100535423"/>
<dbReference type="InterPro" id="IPR035076">
    <property type="entry name" value="Toxin/TOLIP"/>
</dbReference>
<evidence type="ECO:0000256" key="1">
    <source>
        <dbReference type="ARBA" id="ARBA00004236"/>
    </source>
</evidence>
<evidence type="ECO:0000313" key="11">
    <source>
        <dbReference type="RefSeq" id="XP_021322721.1"/>
    </source>
</evidence>
<evidence type="ECO:0000313" key="10">
    <source>
        <dbReference type="Proteomes" id="UP000000437"/>
    </source>
</evidence>
<feature type="chain" id="PRO_5035433762" evidence="8">
    <location>
        <begin position="18"/>
        <end position="196"/>
    </location>
</feature>
<sequence length="196" mass="20794">MDLQVSVFLLFVAFTSGHSLNCYQCGKVMGVCIFPSEKTCPSGMSMCESVTLVSNLGLKMKGKDCSADCASGTINFGDTQMSSTCCNSDKCNKEDPPDHSTGTPNGKMCYYCKENSCLYSLSCSGTEDHCVTATANFSSQPEILKGCASKSFCDAKGTGPFKSFSCCSGNLCNGAKSNTQSFVILCLPLIAFLLML</sequence>
<dbReference type="OrthoDB" id="5945173at2759"/>
<feature type="domain" description="UPAR/Ly6" evidence="9">
    <location>
        <begin position="108"/>
        <end position="181"/>
    </location>
</feature>
<feature type="domain" description="UPAR/Ly6" evidence="9">
    <location>
        <begin position="20"/>
        <end position="106"/>
    </location>
</feature>
<evidence type="ECO:0000256" key="6">
    <source>
        <dbReference type="ARBA" id="ARBA00023136"/>
    </source>
</evidence>
<dbReference type="Gene3D" id="2.10.60.10">
    <property type="entry name" value="CD59"/>
    <property type="match status" value="2"/>
</dbReference>
<protein>
    <submittedName>
        <fullName evidence="11">Urokinase plasminogen activator surface receptor</fullName>
    </submittedName>
</protein>
<dbReference type="SMR" id="A0A8M9PKD7"/>
<dbReference type="InterPro" id="IPR016054">
    <property type="entry name" value="LY6_UPA_recep-like"/>
</dbReference>
<evidence type="ECO:0000256" key="2">
    <source>
        <dbReference type="ARBA" id="ARBA00004613"/>
    </source>
</evidence>
<dbReference type="GO" id="GO:0005576">
    <property type="term" value="C:extracellular region"/>
    <property type="evidence" value="ECO:0007669"/>
    <property type="project" value="UniProtKB-SubCell"/>
</dbReference>
<organism evidence="10 11">
    <name type="scientific">Danio rerio</name>
    <name type="common">Zebrafish</name>
    <name type="synonym">Brachydanio rerio</name>
    <dbReference type="NCBI Taxonomy" id="7955"/>
    <lineage>
        <taxon>Eukaryota</taxon>
        <taxon>Metazoa</taxon>
        <taxon>Chordata</taxon>
        <taxon>Craniata</taxon>
        <taxon>Vertebrata</taxon>
        <taxon>Euteleostomi</taxon>
        <taxon>Actinopterygii</taxon>
        <taxon>Neopterygii</taxon>
        <taxon>Teleostei</taxon>
        <taxon>Ostariophysi</taxon>
        <taxon>Cypriniformes</taxon>
        <taxon>Danionidae</taxon>
        <taxon>Danioninae</taxon>
        <taxon>Danio</taxon>
    </lineage>
</organism>
<dbReference type="Pfam" id="PF00021">
    <property type="entry name" value="UPAR_LY6"/>
    <property type="match status" value="1"/>
</dbReference>
<dbReference type="KEGG" id="dre:100535423"/>
<accession>A0A8M9PKD7</accession>
<evidence type="ECO:0000256" key="7">
    <source>
        <dbReference type="ARBA" id="ARBA00023180"/>
    </source>
</evidence>
<comment type="subcellular location">
    <subcellularLocation>
        <location evidence="1">Cell membrane</location>
    </subcellularLocation>
    <subcellularLocation>
        <location evidence="2">Secreted</location>
    </subcellularLocation>
</comment>
<dbReference type="GO" id="GO:0005886">
    <property type="term" value="C:plasma membrane"/>
    <property type="evidence" value="ECO:0007669"/>
    <property type="project" value="UniProtKB-SubCell"/>
</dbReference>
<reference evidence="11" key="1">
    <citation type="submission" date="2025-08" db="UniProtKB">
        <authorList>
            <consortium name="RefSeq"/>
        </authorList>
    </citation>
    <scope>IDENTIFICATION</scope>
    <source>
        <strain evidence="11">Tuebingen</strain>
        <tissue evidence="11">Fibroblasts and whole tissue</tissue>
    </source>
</reference>
<evidence type="ECO:0000256" key="3">
    <source>
        <dbReference type="ARBA" id="ARBA00022475"/>
    </source>
</evidence>
<keyword evidence="3" id="KW-1003">Cell membrane</keyword>
<keyword evidence="6" id="KW-0472">Membrane</keyword>
<proteinExistence type="predicted"/>
<keyword evidence="4" id="KW-0964">Secreted</keyword>
<dbReference type="AlphaFoldDB" id="A0A8M9PKD7"/>
<evidence type="ECO:0000259" key="9">
    <source>
        <dbReference type="SMART" id="SM00134"/>
    </source>
</evidence>
<dbReference type="InterPro" id="IPR045860">
    <property type="entry name" value="Snake_toxin-like_sf"/>
</dbReference>